<dbReference type="OrthoDB" id="3942528at2759"/>
<evidence type="ECO:0000313" key="2">
    <source>
        <dbReference type="Proteomes" id="UP000572817"/>
    </source>
</evidence>
<sequence length="327" mass="36630">MAGDVALMSFAGLVMAVMLTVELLRRVSRSTAQNIRATRTLLNSAASGNRFLALPREIRDNIYEYHVLNITGKHISSPAYLGPVPLDQTELHFAGQGFISKGLDNAWHDFREAHDLFPSSKSFDEQISPELESAYLRNSTFHTAVLCNLVGCAQSCLEVRKFFKALDPAVAHHIRRLQLRFIADQLPGMVSLHSLLKNDNERDWPLVPVPISRNNRLVLRCCARDLVELLIEFGFYGRVALLGEVSTRQRVYDVTVVKLGLEVADKTWKEGKAKEEVLKKVMDIDVTVAVGDQDGIPDEDAEADSLDAWRFIDVDFSKPDQTQPRVG</sequence>
<comment type="caution">
    <text evidence="1">The sequence shown here is derived from an EMBL/GenBank/DDBJ whole genome shotgun (WGS) entry which is preliminary data.</text>
</comment>
<protein>
    <submittedName>
        <fullName evidence="1">Uncharacterized protein</fullName>
    </submittedName>
</protein>
<name>A0A8H4N4U4_9PEZI</name>
<proteinExistence type="predicted"/>
<organism evidence="1 2">
    <name type="scientific">Botryosphaeria dothidea</name>
    <dbReference type="NCBI Taxonomy" id="55169"/>
    <lineage>
        <taxon>Eukaryota</taxon>
        <taxon>Fungi</taxon>
        <taxon>Dikarya</taxon>
        <taxon>Ascomycota</taxon>
        <taxon>Pezizomycotina</taxon>
        <taxon>Dothideomycetes</taxon>
        <taxon>Dothideomycetes incertae sedis</taxon>
        <taxon>Botryosphaeriales</taxon>
        <taxon>Botryosphaeriaceae</taxon>
        <taxon>Botryosphaeria</taxon>
    </lineage>
</organism>
<keyword evidence="2" id="KW-1185">Reference proteome</keyword>
<dbReference type="Proteomes" id="UP000572817">
    <property type="component" value="Unassembled WGS sequence"/>
</dbReference>
<dbReference type="AlphaFoldDB" id="A0A8H4N4U4"/>
<accession>A0A8H4N4U4</accession>
<evidence type="ECO:0000313" key="1">
    <source>
        <dbReference type="EMBL" id="KAF4311139.1"/>
    </source>
</evidence>
<gene>
    <name evidence="1" type="ORF">GTA08_BOTSDO13282</name>
</gene>
<reference evidence="1" key="1">
    <citation type="submission" date="2020-04" db="EMBL/GenBank/DDBJ databases">
        <title>Genome Assembly and Annotation of Botryosphaeria dothidea sdau 11-99, a Latent Pathogen of Apple Fruit Ring Rot in China.</title>
        <authorList>
            <person name="Yu C."/>
            <person name="Diao Y."/>
            <person name="Lu Q."/>
            <person name="Zhao J."/>
            <person name="Cui S."/>
            <person name="Peng C."/>
            <person name="He B."/>
            <person name="Liu H."/>
        </authorList>
    </citation>
    <scope>NUCLEOTIDE SEQUENCE [LARGE SCALE GENOMIC DNA]</scope>
    <source>
        <strain evidence="1">Sdau11-99</strain>
    </source>
</reference>
<dbReference type="EMBL" id="WWBZ02000011">
    <property type="protein sequence ID" value="KAF4311139.1"/>
    <property type="molecule type" value="Genomic_DNA"/>
</dbReference>